<feature type="domain" description="NERD" evidence="1">
    <location>
        <begin position="47"/>
        <end position="163"/>
    </location>
</feature>
<dbReference type="Proteomes" id="UP000588491">
    <property type="component" value="Unassembled WGS sequence"/>
</dbReference>
<keyword evidence="3" id="KW-1185">Reference proteome</keyword>
<dbReference type="Pfam" id="PF08378">
    <property type="entry name" value="NERD"/>
    <property type="match status" value="1"/>
</dbReference>
<comment type="caution">
    <text evidence="2">The sequence shown here is derived from an EMBL/GenBank/DDBJ whole genome shotgun (WGS) entry which is preliminary data.</text>
</comment>
<protein>
    <submittedName>
        <fullName evidence="2">NERD domain-containing protein</fullName>
    </submittedName>
</protein>
<sequence length="337" mass="39278">MKGSDQLIVRPIEYPYRALQLEALLSRIRAHHPNISLINQDYQRKLAGYRGEKAVDFPLSFLPDEDYFILHDLRLWDGKHFFQIDVLILHAKYALILEVKNIVGELYFDIDLHQMTRIKGEEKEAFPDPIIQVNRLKRQLEDWLLANQFPAIPIYSLVVFSNPKSILRLSPPQIQTFKNTIIHKEYLPELIPKLTLSFKASFLPADERKKLIKCLKKKNTPLDTDILQKYQVNKADIISGVKCECCNQFLMKKHMQHWYCLGCKHKTNQVMIPTLKDYYFLFGEQITNSQLREFLQIDSIYTASRILAKLNLKVTGAGKMTVHHLPLNLFKSELGGK</sequence>
<dbReference type="InterPro" id="IPR011528">
    <property type="entry name" value="NERD"/>
</dbReference>
<name>A0A7Y0KCU1_9BACI</name>
<reference evidence="2 3" key="1">
    <citation type="submission" date="2020-04" db="EMBL/GenBank/DDBJ databases">
        <title>Bacillus sp. UniB3 isolated from commercial digestive syrup.</title>
        <authorList>
            <person name="Thorat V."/>
            <person name="Kirdat K."/>
            <person name="Tiwarekar B."/>
            <person name="Yadav A."/>
        </authorList>
    </citation>
    <scope>NUCLEOTIDE SEQUENCE [LARGE SCALE GENOMIC DNA]</scope>
    <source>
        <strain evidence="2 3">UniB3</strain>
    </source>
</reference>
<proteinExistence type="predicted"/>
<dbReference type="EMBL" id="JABBPK010000001">
    <property type="protein sequence ID" value="NMO79254.1"/>
    <property type="molecule type" value="Genomic_DNA"/>
</dbReference>
<dbReference type="AlphaFoldDB" id="A0A7Y0KCU1"/>
<evidence type="ECO:0000259" key="1">
    <source>
        <dbReference type="PROSITE" id="PS50965"/>
    </source>
</evidence>
<dbReference type="PROSITE" id="PS50965">
    <property type="entry name" value="NERD"/>
    <property type="match status" value="1"/>
</dbReference>
<gene>
    <name evidence="2" type="ORF">HHU08_20075</name>
</gene>
<evidence type="ECO:0000313" key="2">
    <source>
        <dbReference type="EMBL" id="NMO79254.1"/>
    </source>
</evidence>
<accession>A0A7Y0KCU1</accession>
<organism evidence="2 3">
    <name type="scientific">Niallia alba</name>
    <dbReference type="NCBI Taxonomy" id="2729105"/>
    <lineage>
        <taxon>Bacteria</taxon>
        <taxon>Bacillati</taxon>
        <taxon>Bacillota</taxon>
        <taxon>Bacilli</taxon>
        <taxon>Bacillales</taxon>
        <taxon>Bacillaceae</taxon>
        <taxon>Niallia</taxon>
    </lineage>
</organism>
<evidence type="ECO:0000313" key="3">
    <source>
        <dbReference type="Proteomes" id="UP000588491"/>
    </source>
</evidence>